<dbReference type="InterPro" id="IPR007886">
    <property type="entry name" value="AlaDH/PNT_N"/>
</dbReference>
<dbReference type="CDD" id="cd05304">
    <property type="entry name" value="Rubrum_tdh"/>
    <property type="match status" value="1"/>
</dbReference>
<keyword evidence="12" id="KW-1185">Reference proteome</keyword>
<evidence type="ECO:0000313" key="12">
    <source>
        <dbReference type="Proteomes" id="UP000696294"/>
    </source>
</evidence>
<organism evidence="11 12">
    <name type="scientific">Nonomuraea composti</name>
    <dbReference type="NCBI Taxonomy" id="2720023"/>
    <lineage>
        <taxon>Bacteria</taxon>
        <taxon>Bacillati</taxon>
        <taxon>Actinomycetota</taxon>
        <taxon>Actinomycetes</taxon>
        <taxon>Streptosporangiales</taxon>
        <taxon>Streptosporangiaceae</taxon>
        <taxon>Nonomuraea</taxon>
    </lineage>
</organism>
<dbReference type="RefSeq" id="WP_168007071.1">
    <property type="nucleotide sequence ID" value="NZ_JAATEP010000002.1"/>
</dbReference>
<comment type="similarity">
    <text evidence="2">Belongs to the AlaDH/PNT family.</text>
</comment>
<keyword evidence="6" id="KW-1278">Translocase</keyword>
<comment type="catalytic activity">
    <reaction evidence="8">
        <text>NAD(+) + NADPH + H(+)(in) = NADH + NADP(+) + H(+)(out)</text>
        <dbReference type="Rhea" id="RHEA:47992"/>
        <dbReference type="ChEBI" id="CHEBI:15378"/>
        <dbReference type="ChEBI" id="CHEBI:57540"/>
        <dbReference type="ChEBI" id="CHEBI:57783"/>
        <dbReference type="ChEBI" id="CHEBI:57945"/>
        <dbReference type="ChEBI" id="CHEBI:58349"/>
        <dbReference type="EC" id="7.1.1.1"/>
    </reaction>
</comment>
<dbReference type="EC" id="7.1.1.1" evidence="3"/>
<dbReference type="Pfam" id="PF05222">
    <property type="entry name" value="AlaDh_PNT_N"/>
    <property type="match status" value="1"/>
</dbReference>
<evidence type="ECO:0000259" key="9">
    <source>
        <dbReference type="SMART" id="SM01002"/>
    </source>
</evidence>
<dbReference type="EMBL" id="JAATEP010000002">
    <property type="protein sequence ID" value="NJP88739.1"/>
    <property type="molecule type" value="Genomic_DNA"/>
</dbReference>
<sequence>MLSIGIVKETGSGERRVAITPDLVPRLRAAGLAVLVEAGAGAAARFPDGAYAQAGAEIVDDVSTDAEILACVGRPPADRLRAGQLVVGLLHADPAYVADLTARGVIAADLDRVPRTISAAQPMDARTSQENVAGYRAAILAACTYERFFPLLVTAAGTARPAQVLVLGAGVAGLSAIGTARRLGAVVAGYDIRPQARAEIASLGANVLDMTTHGGAGEGGYARALTEDEQRAERDELGRHVARHDVLITTALVPGRRPPLLVGEAAVKEMRPGSVIVDLAGGNVEVTRPGETYVTENGVTVIDATGLPATMSAAASTAYAHNVCAFLTHVLRDGALALDPADEIQRAVIVTGIVSGIVSGTATGSAA</sequence>
<keyword evidence="7" id="KW-0520">NAD</keyword>
<name>A0ABX1AXJ8_9ACTN</name>
<evidence type="ECO:0000256" key="5">
    <source>
        <dbReference type="ARBA" id="ARBA00022857"/>
    </source>
</evidence>
<comment type="function">
    <text evidence="1">The transhydrogenation between NADH and NADP is coupled to respiration and ATP hydrolysis and functions as a proton pump across the membrane.</text>
</comment>
<feature type="domain" description="Alanine dehydrogenase/pyridine nucleotide transhydrogenase NAD(H)-binding" evidence="9">
    <location>
        <begin position="142"/>
        <end position="303"/>
    </location>
</feature>
<evidence type="ECO:0000256" key="6">
    <source>
        <dbReference type="ARBA" id="ARBA00022967"/>
    </source>
</evidence>
<dbReference type="InterPro" id="IPR008143">
    <property type="entry name" value="Ala_DH/PNT_CS2"/>
</dbReference>
<dbReference type="SUPFAM" id="SSF52283">
    <property type="entry name" value="Formate/glycerate dehydrogenase catalytic domain-like"/>
    <property type="match status" value="1"/>
</dbReference>
<evidence type="ECO:0000256" key="4">
    <source>
        <dbReference type="ARBA" id="ARBA00022741"/>
    </source>
</evidence>
<evidence type="ECO:0000259" key="10">
    <source>
        <dbReference type="SMART" id="SM01003"/>
    </source>
</evidence>
<evidence type="ECO:0000256" key="2">
    <source>
        <dbReference type="ARBA" id="ARBA00005689"/>
    </source>
</evidence>
<proteinExistence type="inferred from homology"/>
<evidence type="ECO:0000256" key="7">
    <source>
        <dbReference type="ARBA" id="ARBA00023027"/>
    </source>
</evidence>
<protein>
    <recommendedName>
        <fullName evidence="3">proton-translocating NAD(P)(+) transhydrogenase</fullName>
        <ecNumber evidence="3">7.1.1.1</ecNumber>
    </recommendedName>
</protein>
<dbReference type="SMART" id="SM01003">
    <property type="entry name" value="AlaDh_PNT_N"/>
    <property type="match status" value="1"/>
</dbReference>
<dbReference type="Pfam" id="PF01262">
    <property type="entry name" value="AlaDh_PNT_C"/>
    <property type="match status" value="1"/>
</dbReference>
<evidence type="ECO:0000256" key="8">
    <source>
        <dbReference type="ARBA" id="ARBA00048202"/>
    </source>
</evidence>
<evidence type="ECO:0000256" key="1">
    <source>
        <dbReference type="ARBA" id="ARBA00003943"/>
    </source>
</evidence>
<feature type="domain" description="Alanine dehydrogenase/pyridine nucleotide transhydrogenase N-terminal" evidence="10">
    <location>
        <begin position="5"/>
        <end position="133"/>
    </location>
</feature>
<dbReference type="PANTHER" id="PTHR10160">
    <property type="entry name" value="NAD(P) TRANSHYDROGENASE"/>
    <property type="match status" value="1"/>
</dbReference>
<keyword evidence="5" id="KW-0521">NADP</keyword>
<reference evidence="11 12" key="1">
    <citation type="submission" date="2020-03" db="EMBL/GenBank/DDBJ databases">
        <title>WGS of actinomycetes isolated from Thailand.</title>
        <authorList>
            <person name="Thawai C."/>
        </authorList>
    </citation>
    <scope>NUCLEOTIDE SEQUENCE [LARGE SCALE GENOMIC DNA]</scope>
    <source>
        <strain evidence="11 12">FMUSA5-5</strain>
    </source>
</reference>
<dbReference type="InterPro" id="IPR036291">
    <property type="entry name" value="NAD(P)-bd_dom_sf"/>
</dbReference>
<evidence type="ECO:0000313" key="11">
    <source>
        <dbReference type="EMBL" id="NJP88739.1"/>
    </source>
</evidence>
<comment type="caution">
    <text evidence="11">The sequence shown here is derived from an EMBL/GenBank/DDBJ whole genome shotgun (WGS) entry which is preliminary data.</text>
</comment>
<accession>A0ABX1AXJ8</accession>
<dbReference type="Proteomes" id="UP000696294">
    <property type="component" value="Unassembled WGS sequence"/>
</dbReference>
<dbReference type="SUPFAM" id="SSF51735">
    <property type="entry name" value="NAD(P)-binding Rossmann-fold domains"/>
    <property type="match status" value="1"/>
</dbReference>
<dbReference type="PROSITE" id="PS00837">
    <property type="entry name" value="ALADH_PNT_2"/>
    <property type="match status" value="1"/>
</dbReference>
<gene>
    <name evidence="11" type="ORF">HCN51_04595</name>
</gene>
<dbReference type="SMART" id="SM01002">
    <property type="entry name" value="AlaDh_PNT_C"/>
    <property type="match status" value="1"/>
</dbReference>
<keyword evidence="4" id="KW-0547">Nucleotide-binding</keyword>
<dbReference type="PANTHER" id="PTHR10160:SF19">
    <property type="entry name" value="PROTON-TRANSLOCATING NAD(P)(+) TRANSHYDROGENASE"/>
    <property type="match status" value="1"/>
</dbReference>
<evidence type="ECO:0000256" key="3">
    <source>
        <dbReference type="ARBA" id="ARBA00012943"/>
    </source>
</evidence>
<dbReference type="InterPro" id="IPR007698">
    <property type="entry name" value="AlaDH/PNT_NAD(H)-bd"/>
</dbReference>
<dbReference type="Gene3D" id="3.40.50.720">
    <property type="entry name" value="NAD(P)-binding Rossmann-like Domain"/>
    <property type="match status" value="2"/>
</dbReference>